<evidence type="ECO:0000313" key="4">
    <source>
        <dbReference type="Proteomes" id="UP000184231"/>
    </source>
</evidence>
<protein>
    <submittedName>
        <fullName evidence="3">BNR repeat-like domain-containing protein</fullName>
    </submittedName>
</protein>
<dbReference type="RefSeq" id="WP_072765448.1">
    <property type="nucleotide sequence ID" value="NZ_FQYX01000027.1"/>
</dbReference>
<name>A0A1M6KRR1_9FLAO</name>
<sequence>MSKTYFKITATSLFLFLFLVSCTEQKSSIEPPKVVGIPPQNAYTGLVMLDDGEIRHYGPDLYITTKDQGVSWDTIAVADGNLYGKKDPLSGEYIRVFAGKDDAVFAVRSIGGIDGEWTKNQIDNNGAIMIKPVVFIKNGKRAIAAFHTLHRNGSGTYYSDDGGINWKKSNQVNSPPHQAHGIHKGQRWNHGGVEPSVVELQDGRLWMLIRTAQDNLYESFSEDSGESWSTAVPSRFYGTITMATIQRLQNGSLLLLWNNTTPLPEVEHDGGYWEDVFTNRDALHAAISDDDGQTWSGFREIYLNPLRNDSLMATRFGEMGSNDRSVQQTEFVELNKNKILISLGQHPKFRKLLTLDLNWLREKERYDDFADGLAHWSHHSYIKGIKGHCAYDRKPGALLIPHPNKDAGQVMHLKTKKDTSLVSQQRGALFNFPAGQKGEIVSRIKINKGFKGMLISLHDRWFNPTDTTSHHFAMYNFKLEENQATPDTWQILRLEWDNTDTQKPGYCSVYIDDKKLDPSIPLQNNTINGISYIKFSLPAEKDDNEGVLIESIKTIVD</sequence>
<dbReference type="InterPro" id="IPR011040">
    <property type="entry name" value="Sialidase"/>
</dbReference>
<organism evidence="3 4">
    <name type="scientific">Arenibacter nanhaiticus</name>
    <dbReference type="NCBI Taxonomy" id="558155"/>
    <lineage>
        <taxon>Bacteria</taxon>
        <taxon>Pseudomonadati</taxon>
        <taxon>Bacteroidota</taxon>
        <taxon>Flavobacteriia</taxon>
        <taxon>Flavobacteriales</taxon>
        <taxon>Flavobacteriaceae</taxon>
        <taxon>Arenibacter</taxon>
    </lineage>
</organism>
<keyword evidence="4" id="KW-1185">Reference proteome</keyword>
<feature type="chain" id="PRO_5012545230" evidence="1">
    <location>
        <begin position="27"/>
        <end position="557"/>
    </location>
</feature>
<dbReference type="PANTHER" id="PTHR43752">
    <property type="entry name" value="BNR/ASP-BOX REPEAT FAMILY PROTEIN"/>
    <property type="match status" value="1"/>
</dbReference>
<accession>A0A1M6KRR1</accession>
<proteinExistence type="predicted"/>
<feature type="signal peptide" evidence="1">
    <location>
        <begin position="1"/>
        <end position="26"/>
    </location>
</feature>
<evidence type="ECO:0000259" key="2">
    <source>
        <dbReference type="Pfam" id="PF13088"/>
    </source>
</evidence>
<dbReference type="STRING" id="558155.SAMN04487911_12735"/>
<keyword evidence="1" id="KW-0732">Signal</keyword>
<dbReference type="CDD" id="cd15482">
    <property type="entry name" value="Sialidase_non-viral"/>
    <property type="match status" value="1"/>
</dbReference>
<dbReference type="Pfam" id="PF13088">
    <property type="entry name" value="BNR_2"/>
    <property type="match status" value="1"/>
</dbReference>
<evidence type="ECO:0000256" key="1">
    <source>
        <dbReference type="SAM" id="SignalP"/>
    </source>
</evidence>
<evidence type="ECO:0000313" key="3">
    <source>
        <dbReference type="EMBL" id="SHJ61607.1"/>
    </source>
</evidence>
<dbReference type="InterPro" id="IPR036278">
    <property type="entry name" value="Sialidase_sf"/>
</dbReference>
<dbReference type="PROSITE" id="PS51257">
    <property type="entry name" value="PROKAR_LIPOPROTEIN"/>
    <property type="match status" value="1"/>
</dbReference>
<dbReference type="AlphaFoldDB" id="A0A1M6KRR1"/>
<dbReference type="OrthoDB" id="7294637at2"/>
<dbReference type="Proteomes" id="UP000184231">
    <property type="component" value="Unassembled WGS sequence"/>
</dbReference>
<dbReference type="SUPFAM" id="SSF50939">
    <property type="entry name" value="Sialidases"/>
    <property type="match status" value="1"/>
</dbReference>
<feature type="domain" description="Sialidase" evidence="2">
    <location>
        <begin position="157"/>
        <end position="297"/>
    </location>
</feature>
<dbReference type="Gene3D" id="2.120.10.10">
    <property type="match status" value="1"/>
</dbReference>
<dbReference type="EMBL" id="FQYX01000027">
    <property type="protein sequence ID" value="SHJ61607.1"/>
    <property type="molecule type" value="Genomic_DNA"/>
</dbReference>
<reference evidence="3 4" key="1">
    <citation type="submission" date="2016-11" db="EMBL/GenBank/DDBJ databases">
        <authorList>
            <person name="Jaros S."/>
            <person name="Januszkiewicz K."/>
            <person name="Wedrychowicz H."/>
        </authorList>
    </citation>
    <scope>NUCLEOTIDE SEQUENCE [LARGE SCALE GENOMIC DNA]</scope>
    <source>
        <strain evidence="3 4">CGMCC 1.8863</strain>
    </source>
</reference>
<gene>
    <name evidence="3" type="ORF">SAMN04487911_12735</name>
</gene>
<dbReference type="PANTHER" id="PTHR43752:SF2">
    <property type="entry name" value="BNR_ASP-BOX REPEAT FAMILY PROTEIN"/>
    <property type="match status" value="1"/>
</dbReference>